<keyword evidence="3 10" id="KW-0813">Transport</keyword>
<evidence type="ECO:0000256" key="7">
    <source>
        <dbReference type="ARBA" id="ARBA00023065"/>
    </source>
</evidence>
<evidence type="ECO:0000256" key="8">
    <source>
        <dbReference type="ARBA" id="ARBA00023136"/>
    </source>
</evidence>
<evidence type="ECO:0000256" key="9">
    <source>
        <dbReference type="ARBA" id="ARBA00023303"/>
    </source>
</evidence>
<name>A0A2A9DXF6_9MICO</name>
<dbReference type="InterPro" id="IPR037673">
    <property type="entry name" value="MSC/AndL"/>
</dbReference>
<evidence type="ECO:0000313" key="12">
    <source>
        <dbReference type="Proteomes" id="UP000221369"/>
    </source>
</evidence>
<dbReference type="InterPro" id="IPR036019">
    <property type="entry name" value="MscL_channel"/>
</dbReference>
<dbReference type="PROSITE" id="PS01327">
    <property type="entry name" value="MSCL"/>
    <property type="match status" value="1"/>
</dbReference>
<feature type="transmembrane region" description="Helical" evidence="10">
    <location>
        <begin position="67"/>
        <end position="92"/>
    </location>
</feature>
<evidence type="ECO:0000256" key="2">
    <source>
        <dbReference type="ARBA" id="ARBA00007254"/>
    </source>
</evidence>
<dbReference type="GO" id="GO:0005886">
    <property type="term" value="C:plasma membrane"/>
    <property type="evidence" value="ECO:0007669"/>
    <property type="project" value="UniProtKB-SubCell"/>
</dbReference>
<comment type="caution">
    <text evidence="11">The sequence shown here is derived from an EMBL/GenBank/DDBJ whole genome shotgun (WGS) entry which is preliminary data.</text>
</comment>
<comment type="subcellular location">
    <subcellularLocation>
        <location evidence="1 10">Cell membrane</location>
        <topology evidence="1 10">Multi-pass membrane protein</topology>
    </subcellularLocation>
</comment>
<keyword evidence="4 10" id="KW-1003">Cell membrane</keyword>
<evidence type="ECO:0000313" key="11">
    <source>
        <dbReference type="EMBL" id="PFG30815.1"/>
    </source>
</evidence>
<dbReference type="PANTHER" id="PTHR30266:SF2">
    <property type="entry name" value="LARGE-CONDUCTANCE MECHANOSENSITIVE CHANNEL"/>
    <property type="match status" value="1"/>
</dbReference>
<sequence length="141" mass="15133">MLKGFKEFIMRGNVMDLAVAVVVGAAFTAVVTSLVDNLINPLVGLLFKAESLNNALVLEVAGAQFKFGAVIGAIISFLIVAAVVYFVFVLPVNTLRTRAEERRNAGVVDEEGPVTELDVLTEIRDLLQQDTTKDSGTGKHV</sequence>
<evidence type="ECO:0000256" key="6">
    <source>
        <dbReference type="ARBA" id="ARBA00022989"/>
    </source>
</evidence>
<keyword evidence="8 10" id="KW-0472">Membrane</keyword>
<evidence type="ECO:0000256" key="10">
    <source>
        <dbReference type="HAMAP-Rule" id="MF_00115"/>
    </source>
</evidence>
<keyword evidence="12" id="KW-1185">Reference proteome</keyword>
<evidence type="ECO:0000256" key="3">
    <source>
        <dbReference type="ARBA" id="ARBA00022448"/>
    </source>
</evidence>
<comment type="subunit">
    <text evidence="10">Homopentamer.</text>
</comment>
<dbReference type="AlphaFoldDB" id="A0A2A9DXF6"/>
<keyword evidence="6 10" id="KW-1133">Transmembrane helix</keyword>
<dbReference type="Pfam" id="PF01741">
    <property type="entry name" value="MscL"/>
    <property type="match status" value="1"/>
</dbReference>
<comment type="function">
    <text evidence="10">Channel that opens in response to stretch forces in the membrane lipid bilayer. May participate in the regulation of osmotic pressure changes within the cell.</text>
</comment>
<dbReference type="GO" id="GO:0008381">
    <property type="term" value="F:mechanosensitive monoatomic ion channel activity"/>
    <property type="evidence" value="ECO:0007669"/>
    <property type="project" value="UniProtKB-UniRule"/>
</dbReference>
<accession>A0A2A9DXF6</accession>
<dbReference type="PRINTS" id="PR01264">
    <property type="entry name" value="MECHCHANNEL"/>
</dbReference>
<dbReference type="Proteomes" id="UP000221369">
    <property type="component" value="Unassembled WGS sequence"/>
</dbReference>
<dbReference type="PANTHER" id="PTHR30266">
    <property type="entry name" value="MECHANOSENSITIVE CHANNEL MSCL"/>
    <property type="match status" value="1"/>
</dbReference>
<gene>
    <name evidence="10" type="primary">mscL</name>
    <name evidence="11" type="ORF">ATJ78_1756</name>
</gene>
<proteinExistence type="inferred from homology"/>
<keyword evidence="7 10" id="KW-0406">Ion transport</keyword>
<evidence type="ECO:0000256" key="5">
    <source>
        <dbReference type="ARBA" id="ARBA00022692"/>
    </source>
</evidence>
<dbReference type="EMBL" id="PDJE01000001">
    <property type="protein sequence ID" value="PFG30815.1"/>
    <property type="molecule type" value="Genomic_DNA"/>
</dbReference>
<keyword evidence="9 10" id="KW-0407">Ion channel</keyword>
<evidence type="ECO:0000256" key="4">
    <source>
        <dbReference type="ARBA" id="ARBA00022475"/>
    </source>
</evidence>
<dbReference type="HAMAP" id="MF_00115">
    <property type="entry name" value="MscL"/>
    <property type="match status" value="1"/>
</dbReference>
<organism evidence="11 12">
    <name type="scientific">Paramicrobacterium agarici</name>
    <dbReference type="NCBI Taxonomy" id="630514"/>
    <lineage>
        <taxon>Bacteria</taxon>
        <taxon>Bacillati</taxon>
        <taxon>Actinomycetota</taxon>
        <taxon>Actinomycetes</taxon>
        <taxon>Micrococcales</taxon>
        <taxon>Microbacteriaceae</taxon>
        <taxon>Paramicrobacterium</taxon>
    </lineage>
</organism>
<protein>
    <recommendedName>
        <fullName evidence="10">Large-conductance mechanosensitive channel</fullName>
    </recommendedName>
</protein>
<evidence type="ECO:0000256" key="1">
    <source>
        <dbReference type="ARBA" id="ARBA00004651"/>
    </source>
</evidence>
<dbReference type="NCBIfam" id="NF001842">
    <property type="entry name" value="PRK00567.1-3"/>
    <property type="match status" value="1"/>
</dbReference>
<dbReference type="Gene3D" id="1.10.1200.120">
    <property type="entry name" value="Large-conductance mechanosensitive channel, MscL, domain 1"/>
    <property type="match status" value="1"/>
</dbReference>
<dbReference type="SUPFAM" id="SSF81330">
    <property type="entry name" value="Gated mechanosensitive channel"/>
    <property type="match status" value="1"/>
</dbReference>
<keyword evidence="5 10" id="KW-0812">Transmembrane</keyword>
<dbReference type="InterPro" id="IPR001185">
    <property type="entry name" value="MS_channel"/>
</dbReference>
<dbReference type="NCBIfam" id="TIGR00220">
    <property type="entry name" value="mscL"/>
    <property type="match status" value="1"/>
</dbReference>
<feature type="transmembrane region" description="Helical" evidence="10">
    <location>
        <begin position="12"/>
        <end position="35"/>
    </location>
</feature>
<dbReference type="InterPro" id="IPR019823">
    <property type="entry name" value="Mechanosensitive_channel_CS"/>
</dbReference>
<reference evidence="11 12" key="1">
    <citation type="submission" date="2017-10" db="EMBL/GenBank/DDBJ databases">
        <title>Sequencing the genomes of 1000 actinobacteria strains.</title>
        <authorList>
            <person name="Klenk H.-P."/>
        </authorList>
    </citation>
    <scope>NUCLEOTIDE SEQUENCE [LARGE SCALE GENOMIC DNA]</scope>
    <source>
        <strain evidence="11 12">DSM 21798</strain>
    </source>
</reference>
<comment type="similarity">
    <text evidence="2 10">Belongs to the MscL family.</text>
</comment>